<protein>
    <submittedName>
        <fullName evidence="2">Uncharacterized protein</fullName>
    </submittedName>
</protein>
<organism evidence="2 3">
    <name type="scientific">Aphis craccivora</name>
    <name type="common">Cowpea aphid</name>
    <dbReference type="NCBI Taxonomy" id="307492"/>
    <lineage>
        <taxon>Eukaryota</taxon>
        <taxon>Metazoa</taxon>
        <taxon>Ecdysozoa</taxon>
        <taxon>Arthropoda</taxon>
        <taxon>Hexapoda</taxon>
        <taxon>Insecta</taxon>
        <taxon>Pterygota</taxon>
        <taxon>Neoptera</taxon>
        <taxon>Paraneoptera</taxon>
        <taxon>Hemiptera</taxon>
        <taxon>Sternorrhyncha</taxon>
        <taxon>Aphidomorpha</taxon>
        <taxon>Aphidoidea</taxon>
        <taxon>Aphididae</taxon>
        <taxon>Aphidini</taxon>
        <taxon>Aphis</taxon>
        <taxon>Aphis</taxon>
    </lineage>
</organism>
<comment type="caution">
    <text evidence="2">The sequence shown here is derived from an EMBL/GenBank/DDBJ whole genome shotgun (WGS) entry which is preliminary data.</text>
</comment>
<dbReference type="AlphaFoldDB" id="A0A6G0YUK4"/>
<gene>
    <name evidence="2" type="ORF">FWK35_00009839</name>
</gene>
<accession>A0A6G0YUK4</accession>
<keyword evidence="3" id="KW-1185">Reference proteome</keyword>
<name>A0A6G0YUK4_APHCR</name>
<sequence length="170" mass="19739">MSRRRRRRRAMYRNRKSSRNTHTRQPPRTLRRLSVLIYVDGRCLRGGRLCGSAGFMRLSVAATGRGYWTAGGSMSPGPHRGRRAKRRATARPPTCVSYALCPVCAREREPNTTPIYAFYSRRRRRWRLLRAALLFTSLPIRTVPHARRHDMRARSLPCSGHRGIETLMYM</sequence>
<evidence type="ECO:0000313" key="2">
    <source>
        <dbReference type="EMBL" id="KAF0761445.1"/>
    </source>
</evidence>
<evidence type="ECO:0000256" key="1">
    <source>
        <dbReference type="SAM" id="MobiDB-lite"/>
    </source>
</evidence>
<reference evidence="2 3" key="1">
    <citation type="submission" date="2019-08" db="EMBL/GenBank/DDBJ databases">
        <title>Whole genome of Aphis craccivora.</title>
        <authorList>
            <person name="Voronova N.V."/>
            <person name="Shulinski R.S."/>
            <person name="Bandarenka Y.V."/>
            <person name="Zhorov D.G."/>
            <person name="Warner D."/>
        </authorList>
    </citation>
    <scope>NUCLEOTIDE SEQUENCE [LARGE SCALE GENOMIC DNA]</scope>
    <source>
        <strain evidence="2">180601</strain>
        <tissue evidence="2">Whole Body</tissue>
    </source>
</reference>
<proteinExistence type="predicted"/>
<feature type="region of interest" description="Disordered" evidence="1">
    <location>
        <begin position="1"/>
        <end position="27"/>
    </location>
</feature>
<dbReference type="Proteomes" id="UP000478052">
    <property type="component" value="Unassembled WGS sequence"/>
</dbReference>
<dbReference type="EMBL" id="VUJU01002390">
    <property type="protein sequence ID" value="KAF0761445.1"/>
    <property type="molecule type" value="Genomic_DNA"/>
</dbReference>
<feature type="compositionally biased region" description="Basic residues" evidence="1">
    <location>
        <begin position="1"/>
        <end position="22"/>
    </location>
</feature>
<evidence type="ECO:0000313" key="3">
    <source>
        <dbReference type="Proteomes" id="UP000478052"/>
    </source>
</evidence>